<reference evidence="2 3" key="1">
    <citation type="submission" date="2017-04" db="EMBL/GenBank/DDBJ databases">
        <title>Complete genome sequence of Flavobacterium kingsejong AJ004.</title>
        <authorList>
            <person name="Lee P.C."/>
        </authorList>
    </citation>
    <scope>NUCLEOTIDE SEQUENCE [LARGE SCALE GENOMIC DNA]</scope>
    <source>
        <strain evidence="2 3">AJ004</strain>
    </source>
</reference>
<dbReference type="KEGG" id="fki:FK004_16090"/>
<name>A0A2S1LS98_9FLAO</name>
<sequence length="148" mass="17132">MKMKPLFLLLLVLITMGATAQGSDAKRDKIKALKTSLLTTKLELTSTEAEKFWPVYNAFEEKQYDIRHKKMHSLIDKLKDGSAEKMNEKEAAVFLSQLQSAEDDLYQNRKKLVTNLKNIISPIKIIKLKKAEEDFNRTLLKEYRGKKE</sequence>
<organism evidence="2 3">
    <name type="scientific">Flavobacterium kingsejongi</name>
    <dbReference type="NCBI Taxonomy" id="1678728"/>
    <lineage>
        <taxon>Bacteria</taxon>
        <taxon>Pseudomonadati</taxon>
        <taxon>Bacteroidota</taxon>
        <taxon>Flavobacteriia</taxon>
        <taxon>Flavobacteriales</taxon>
        <taxon>Flavobacteriaceae</taxon>
        <taxon>Flavobacterium</taxon>
    </lineage>
</organism>
<accession>A0A2S1LS98</accession>
<evidence type="ECO:0000313" key="3">
    <source>
        <dbReference type="Proteomes" id="UP000244677"/>
    </source>
</evidence>
<protein>
    <submittedName>
        <fullName evidence="2">Sensor of ECF-type sigma factor</fullName>
    </submittedName>
</protein>
<feature type="signal peptide" evidence="1">
    <location>
        <begin position="1"/>
        <end position="20"/>
    </location>
</feature>
<dbReference type="EMBL" id="CP020919">
    <property type="protein sequence ID" value="AWG26637.1"/>
    <property type="molecule type" value="Genomic_DNA"/>
</dbReference>
<gene>
    <name evidence="2" type="ORF">FK004_16090</name>
</gene>
<evidence type="ECO:0000256" key="1">
    <source>
        <dbReference type="SAM" id="SignalP"/>
    </source>
</evidence>
<keyword evidence="1" id="KW-0732">Signal</keyword>
<keyword evidence="3" id="KW-1185">Reference proteome</keyword>
<dbReference type="Proteomes" id="UP000244677">
    <property type="component" value="Chromosome"/>
</dbReference>
<dbReference type="AlphaFoldDB" id="A0A2S1LS98"/>
<evidence type="ECO:0000313" key="2">
    <source>
        <dbReference type="EMBL" id="AWG26637.1"/>
    </source>
</evidence>
<proteinExistence type="predicted"/>
<dbReference type="RefSeq" id="WP_108738147.1">
    <property type="nucleotide sequence ID" value="NZ_CP020919.1"/>
</dbReference>
<dbReference type="OrthoDB" id="675330at2"/>
<feature type="chain" id="PRO_5015633499" evidence="1">
    <location>
        <begin position="21"/>
        <end position="148"/>
    </location>
</feature>